<dbReference type="Proteomes" id="UP000295135">
    <property type="component" value="Unassembled WGS sequence"/>
</dbReference>
<evidence type="ECO:0000256" key="7">
    <source>
        <dbReference type="ARBA" id="ARBA00023136"/>
    </source>
</evidence>
<keyword evidence="7" id="KW-0472">Membrane</keyword>
<comment type="similarity">
    <text evidence="2">Belongs to the ABC transporter superfamily.</text>
</comment>
<dbReference type="GO" id="GO:0005886">
    <property type="term" value="C:plasma membrane"/>
    <property type="evidence" value="ECO:0007669"/>
    <property type="project" value="UniProtKB-SubCell"/>
</dbReference>
<keyword evidence="6 9" id="KW-0067">ATP-binding</keyword>
<dbReference type="GO" id="GO:0016887">
    <property type="term" value="F:ATP hydrolysis activity"/>
    <property type="evidence" value="ECO:0007669"/>
    <property type="project" value="InterPro"/>
</dbReference>
<dbReference type="PROSITE" id="PS50893">
    <property type="entry name" value="ABC_TRANSPORTER_2"/>
    <property type="match status" value="1"/>
</dbReference>
<dbReference type="EMBL" id="SLZY01000002">
    <property type="protein sequence ID" value="TCS73274.1"/>
    <property type="molecule type" value="Genomic_DNA"/>
</dbReference>
<keyword evidence="10" id="KW-1185">Reference proteome</keyword>
<evidence type="ECO:0000256" key="3">
    <source>
        <dbReference type="ARBA" id="ARBA00022448"/>
    </source>
</evidence>
<evidence type="ECO:0000256" key="2">
    <source>
        <dbReference type="ARBA" id="ARBA00005417"/>
    </source>
</evidence>
<evidence type="ECO:0000256" key="1">
    <source>
        <dbReference type="ARBA" id="ARBA00004202"/>
    </source>
</evidence>
<protein>
    <submittedName>
        <fullName evidence="9">Nitrate/nitrite transport system ATP-binding protein</fullName>
    </submittedName>
</protein>
<dbReference type="InterPro" id="IPR027417">
    <property type="entry name" value="P-loop_NTPase"/>
</dbReference>
<dbReference type="AlphaFoldDB" id="A0A4R3JXU6"/>
<keyword evidence="3" id="KW-0813">Transport</keyword>
<comment type="caution">
    <text evidence="9">The sequence shown here is derived from an EMBL/GenBank/DDBJ whole genome shotgun (WGS) entry which is preliminary data.</text>
</comment>
<keyword evidence="5" id="KW-0547">Nucleotide-binding</keyword>
<name>A0A4R3JXU6_9PROT</name>
<evidence type="ECO:0000313" key="10">
    <source>
        <dbReference type="Proteomes" id="UP000295135"/>
    </source>
</evidence>
<sequence>MIKGTSMDKYLQIENAKMVFDTKQGRFVALTDVNLTVRQGEFISLIGHSGCGKSTLLNLVAGLLDASSGVLLLGDKEIKGPGPERAVVFQNHSLLPWLTCFGNVYLAVERVFGGREAKKQLRQRTRAALELVGLAHAMHKHPHEISGGMKQRVGIARALAMEPKVLLMDEPFGALDALTRAGLQDELMRIVHETRATVLMVTHDVDEAVLLSDRIVMMTNGPAATIGEVLPVTLPRPRDRLLLADNAHYHQLRGRVLEFLYQRQMRHAA</sequence>
<evidence type="ECO:0000313" key="9">
    <source>
        <dbReference type="EMBL" id="TCS73274.1"/>
    </source>
</evidence>
<evidence type="ECO:0000256" key="4">
    <source>
        <dbReference type="ARBA" id="ARBA00022475"/>
    </source>
</evidence>
<dbReference type="InterPro" id="IPR017871">
    <property type="entry name" value="ABC_transporter-like_CS"/>
</dbReference>
<evidence type="ECO:0000259" key="8">
    <source>
        <dbReference type="PROSITE" id="PS50893"/>
    </source>
</evidence>
<dbReference type="Gene3D" id="3.40.50.300">
    <property type="entry name" value="P-loop containing nucleotide triphosphate hydrolases"/>
    <property type="match status" value="1"/>
</dbReference>
<dbReference type="SUPFAM" id="SSF52540">
    <property type="entry name" value="P-loop containing nucleoside triphosphate hydrolases"/>
    <property type="match status" value="1"/>
</dbReference>
<dbReference type="PANTHER" id="PTHR42788">
    <property type="entry name" value="TAURINE IMPORT ATP-BINDING PROTEIN-RELATED"/>
    <property type="match status" value="1"/>
</dbReference>
<keyword evidence="4" id="KW-1003">Cell membrane</keyword>
<dbReference type="InterPro" id="IPR003439">
    <property type="entry name" value="ABC_transporter-like_ATP-bd"/>
</dbReference>
<comment type="subcellular location">
    <subcellularLocation>
        <location evidence="1">Cell membrane</location>
        <topology evidence="1">Peripheral membrane protein</topology>
    </subcellularLocation>
</comment>
<dbReference type="SMART" id="SM00382">
    <property type="entry name" value="AAA"/>
    <property type="match status" value="1"/>
</dbReference>
<proteinExistence type="inferred from homology"/>
<dbReference type="PANTHER" id="PTHR42788:SF7">
    <property type="entry name" value="NITRATE ABC TRANSPORTER ATP-BINDING PROTEIN"/>
    <property type="match status" value="1"/>
</dbReference>
<evidence type="ECO:0000256" key="5">
    <source>
        <dbReference type="ARBA" id="ARBA00022741"/>
    </source>
</evidence>
<dbReference type="CDD" id="cd03293">
    <property type="entry name" value="ABC_NrtD_SsuB_transporters"/>
    <property type="match status" value="1"/>
</dbReference>
<dbReference type="NCBIfam" id="TIGR01184">
    <property type="entry name" value="ntrCD"/>
    <property type="match status" value="1"/>
</dbReference>
<accession>A0A4R3JXU6</accession>
<evidence type="ECO:0000256" key="6">
    <source>
        <dbReference type="ARBA" id="ARBA00022840"/>
    </source>
</evidence>
<organism evidence="9 10">
    <name type="scientific">Sulfuritortus calidifontis</name>
    <dbReference type="NCBI Taxonomy" id="1914471"/>
    <lineage>
        <taxon>Bacteria</taxon>
        <taxon>Pseudomonadati</taxon>
        <taxon>Pseudomonadota</taxon>
        <taxon>Betaproteobacteria</taxon>
        <taxon>Nitrosomonadales</taxon>
        <taxon>Thiobacillaceae</taxon>
        <taxon>Sulfuritortus</taxon>
    </lineage>
</organism>
<dbReference type="InterPro" id="IPR003593">
    <property type="entry name" value="AAA+_ATPase"/>
</dbReference>
<gene>
    <name evidence="9" type="ORF">EDC61_10242</name>
</gene>
<dbReference type="GO" id="GO:0005524">
    <property type="term" value="F:ATP binding"/>
    <property type="evidence" value="ECO:0007669"/>
    <property type="project" value="UniProtKB-KW"/>
</dbReference>
<reference evidence="9 10" key="1">
    <citation type="submission" date="2019-03" db="EMBL/GenBank/DDBJ databases">
        <title>Genomic Encyclopedia of Type Strains, Phase IV (KMG-IV): sequencing the most valuable type-strain genomes for metagenomic binning, comparative biology and taxonomic classification.</title>
        <authorList>
            <person name="Goeker M."/>
        </authorList>
    </citation>
    <scope>NUCLEOTIDE SEQUENCE [LARGE SCALE GENOMIC DNA]</scope>
    <source>
        <strain evidence="9 10">DSM 103923</strain>
    </source>
</reference>
<dbReference type="InterPro" id="IPR005890">
    <property type="entry name" value="NO3_transporter_ATP-bd-like"/>
</dbReference>
<dbReference type="Pfam" id="PF00005">
    <property type="entry name" value="ABC_tran"/>
    <property type="match status" value="1"/>
</dbReference>
<dbReference type="PROSITE" id="PS00211">
    <property type="entry name" value="ABC_TRANSPORTER_1"/>
    <property type="match status" value="1"/>
</dbReference>
<dbReference type="InterPro" id="IPR050166">
    <property type="entry name" value="ABC_transporter_ATP-bind"/>
</dbReference>
<feature type="domain" description="ABC transporter" evidence="8">
    <location>
        <begin position="11"/>
        <end position="245"/>
    </location>
</feature>
<dbReference type="GO" id="GO:0015112">
    <property type="term" value="F:nitrate transmembrane transporter activity"/>
    <property type="evidence" value="ECO:0007669"/>
    <property type="project" value="InterPro"/>
</dbReference>